<evidence type="ECO:0000313" key="1">
    <source>
        <dbReference type="EMBL" id="VDN25541.1"/>
    </source>
</evidence>
<protein>
    <submittedName>
        <fullName evidence="1">Uncharacterized protein</fullName>
    </submittedName>
</protein>
<reference evidence="1 2" key="1">
    <citation type="submission" date="2018-11" db="EMBL/GenBank/DDBJ databases">
        <authorList>
            <consortium name="Pathogen Informatics"/>
        </authorList>
    </citation>
    <scope>NUCLEOTIDE SEQUENCE [LARGE SCALE GENOMIC DNA]</scope>
</reference>
<keyword evidence="2" id="KW-1185">Reference proteome</keyword>
<name>A0A3P7N3E8_DIBLA</name>
<dbReference type="EMBL" id="UYRU01075184">
    <property type="protein sequence ID" value="VDN25541.1"/>
    <property type="molecule type" value="Genomic_DNA"/>
</dbReference>
<dbReference type="Proteomes" id="UP000281553">
    <property type="component" value="Unassembled WGS sequence"/>
</dbReference>
<organism evidence="1 2">
    <name type="scientific">Dibothriocephalus latus</name>
    <name type="common">Fish tapeworm</name>
    <name type="synonym">Diphyllobothrium latum</name>
    <dbReference type="NCBI Taxonomy" id="60516"/>
    <lineage>
        <taxon>Eukaryota</taxon>
        <taxon>Metazoa</taxon>
        <taxon>Spiralia</taxon>
        <taxon>Lophotrochozoa</taxon>
        <taxon>Platyhelminthes</taxon>
        <taxon>Cestoda</taxon>
        <taxon>Eucestoda</taxon>
        <taxon>Diphyllobothriidea</taxon>
        <taxon>Diphyllobothriidae</taxon>
        <taxon>Dibothriocephalus</taxon>
    </lineage>
</organism>
<gene>
    <name evidence="1" type="ORF">DILT_LOCUS14637</name>
</gene>
<sequence length="72" mass="8676">MKREQQQTRLRRVFIRLTAAKIYYTNLPAKDFDTHAHDMRLLWKLFRDNGYLRAFIERNRMAQKGGTKSTDS</sequence>
<proteinExistence type="predicted"/>
<evidence type="ECO:0000313" key="2">
    <source>
        <dbReference type="Proteomes" id="UP000281553"/>
    </source>
</evidence>
<dbReference type="AlphaFoldDB" id="A0A3P7N3E8"/>
<accession>A0A3P7N3E8</accession>